<dbReference type="Gene3D" id="3.40.1620.10">
    <property type="entry name" value="YefM-like domain"/>
    <property type="match status" value="1"/>
</dbReference>
<dbReference type="Pfam" id="PF02604">
    <property type="entry name" value="PhdYeFM_antitox"/>
    <property type="match status" value="1"/>
</dbReference>
<accession>A0A432MIC7</accession>
<dbReference type="PANTHER" id="PTHR35377:SF8">
    <property type="entry name" value="ANTITOXIN VAPB22"/>
    <property type="match status" value="1"/>
</dbReference>
<proteinExistence type="inferred from homology"/>
<dbReference type="InterPro" id="IPR036165">
    <property type="entry name" value="YefM-like_sf"/>
</dbReference>
<reference evidence="3 4" key="1">
    <citation type="submission" date="2018-12" db="EMBL/GenBank/DDBJ databases">
        <authorList>
            <person name="Toschakov S.V."/>
        </authorList>
    </citation>
    <scope>NUCLEOTIDE SEQUENCE [LARGE SCALE GENOMIC DNA]</scope>
    <source>
        <strain evidence="3 4">GM2012</strain>
    </source>
</reference>
<evidence type="ECO:0000256" key="1">
    <source>
        <dbReference type="ARBA" id="ARBA00009981"/>
    </source>
</evidence>
<keyword evidence="4" id="KW-1185">Reference proteome</keyword>
<protein>
    <recommendedName>
        <fullName evidence="2">Antitoxin</fullName>
    </recommendedName>
</protein>
<dbReference type="NCBIfam" id="TIGR01552">
    <property type="entry name" value="phd_fam"/>
    <property type="match status" value="1"/>
</dbReference>
<gene>
    <name evidence="3" type="ORF">TsocGM_14230</name>
</gene>
<dbReference type="InterPro" id="IPR051416">
    <property type="entry name" value="phD-YefM_TA_antitoxins"/>
</dbReference>
<evidence type="ECO:0000313" key="4">
    <source>
        <dbReference type="Proteomes" id="UP000280296"/>
    </source>
</evidence>
<dbReference type="PANTHER" id="PTHR35377">
    <property type="entry name" value="ANTITOXIN VAPB49-RELATED-RELATED"/>
    <property type="match status" value="1"/>
</dbReference>
<dbReference type="Proteomes" id="UP000280296">
    <property type="component" value="Unassembled WGS sequence"/>
</dbReference>
<evidence type="ECO:0000256" key="2">
    <source>
        <dbReference type="RuleBase" id="RU362080"/>
    </source>
</evidence>
<dbReference type="InterPro" id="IPR006442">
    <property type="entry name" value="Antitoxin_Phd/YefM"/>
</dbReference>
<comment type="function">
    <text evidence="2">Antitoxin component of a type II toxin-antitoxin (TA) system.</text>
</comment>
<name>A0A432MIC7_9BACT</name>
<evidence type="ECO:0000313" key="3">
    <source>
        <dbReference type="EMBL" id="RUL87113.1"/>
    </source>
</evidence>
<dbReference type="OrthoDB" id="9800503at2"/>
<reference evidence="3 4" key="2">
    <citation type="submission" date="2019-01" db="EMBL/GenBank/DDBJ databases">
        <title>Tautonia sociabilis, a novel thermotolerant planctomycete of Isosphaeraceae family, isolated from a 4000 m deep subterranean habitat.</title>
        <authorList>
            <person name="Kovaleva O.L."/>
            <person name="Elcheninov A.G."/>
            <person name="Van Heerden E."/>
            <person name="Toshchakov S.V."/>
            <person name="Novikov A."/>
            <person name="Bonch-Osmolovskaya E.A."/>
            <person name="Kublanov I.V."/>
        </authorList>
    </citation>
    <scope>NUCLEOTIDE SEQUENCE [LARGE SCALE GENOMIC DNA]</scope>
    <source>
        <strain evidence="3 4">GM2012</strain>
    </source>
</reference>
<dbReference type="AlphaFoldDB" id="A0A432MIC7"/>
<sequence length="79" mass="8771">MATVGSLEAKTQLPQLLERVARGERITITKHGRPVAMLVPPPVEKADVEETVRKLLEFGKGRSLGGMTIREMAEEGRRF</sequence>
<comment type="caution">
    <text evidence="3">The sequence shown here is derived from an EMBL/GenBank/DDBJ whole genome shotgun (WGS) entry which is preliminary data.</text>
</comment>
<organism evidence="3 4">
    <name type="scientific">Tautonia sociabilis</name>
    <dbReference type="NCBI Taxonomy" id="2080755"/>
    <lineage>
        <taxon>Bacteria</taxon>
        <taxon>Pseudomonadati</taxon>
        <taxon>Planctomycetota</taxon>
        <taxon>Planctomycetia</taxon>
        <taxon>Isosphaerales</taxon>
        <taxon>Isosphaeraceae</taxon>
        <taxon>Tautonia</taxon>
    </lineage>
</organism>
<dbReference type="EMBL" id="RYZH01000026">
    <property type="protein sequence ID" value="RUL87113.1"/>
    <property type="molecule type" value="Genomic_DNA"/>
</dbReference>
<comment type="similarity">
    <text evidence="1 2">Belongs to the phD/YefM antitoxin family.</text>
</comment>
<dbReference type="SUPFAM" id="SSF143120">
    <property type="entry name" value="YefM-like"/>
    <property type="match status" value="1"/>
</dbReference>